<gene>
    <name evidence="12" type="ORF">ENG63_10540</name>
</gene>
<feature type="domain" description="BPG-independent PGAM N-terminal" evidence="11">
    <location>
        <begin position="396"/>
        <end position="518"/>
    </location>
</feature>
<feature type="domain" description="BPG-independent PGAM N-terminal" evidence="11">
    <location>
        <begin position="11"/>
        <end position="92"/>
    </location>
</feature>
<keyword evidence="8" id="KW-0464">Manganese</keyword>
<comment type="pathway">
    <text evidence="3">Carbohydrate degradation; glycolysis; pyruvate from D-glyceraldehyde 3-phosphate: step 3/5.</text>
</comment>
<feature type="domain" description="Metalloenzyme" evidence="10">
    <location>
        <begin position="102"/>
        <end position="296"/>
    </location>
</feature>
<dbReference type="GO" id="GO:0030145">
    <property type="term" value="F:manganese ion binding"/>
    <property type="evidence" value="ECO:0007669"/>
    <property type="project" value="InterPro"/>
</dbReference>
<proteinExistence type="inferred from homology"/>
<evidence type="ECO:0000259" key="10">
    <source>
        <dbReference type="Pfam" id="PF01676"/>
    </source>
</evidence>
<dbReference type="Pfam" id="PF06415">
    <property type="entry name" value="iPGM_N"/>
    <property type="match status" value="2"/>
</dbReference>
<dbReference type="PANTHER" id="PTHR31637">
    <property type="entry name" value="2,3-BISPHOSPHOGLYCERATE-INDEPENDENT PHOSPHOGLYCERATE MUTASE"/>
    <property type="match status" value="1"/>
</dbReference>
<organism evidence="12">
    <name type="scientific">Desulfofervidus auxilii</name>
    <dbReference type="NCBI Taxonomy" id="1621989"/>
    <lineage>
        <taxon>Bacteria</taxon>
        <taxon>Pseudomonadati</taxon>
        <taxon>Thermodesulfobacteriota</taxon>
        <taxon>Candidatus Desulfofervidia</taxon>
        <taxon>Candidatus Desulfofervidales</taxon>
        <taxon>Candidatus Desulfofervidaceae</taxon>
        <taxon>Candidatus Desulfofervidus</taxon>
    </lineage>
</organism>
<keyword evidence="9" id="KW-0413">Isomerase</keyword>
<protein>
    <recommendedName>
        <fullName evidence="5">phosphoglycerate mutase (2,3-diphosphoglycerate-independent)</fullName>
        <ecNumber evidence="5">5.4.2.12</ecNumber>
    </recommendedName>
</protein>
<comment type="catalytic activity">
    <reaction evidence="1">
        <text>(2R)-2-phosphoglycerate = (2R)-3-phosphoglycerate</text>
        <dbReference type="Rhea" id="RHEA:15901"/>
        <dbReference type="ChEBI" id="CHEBI:58272"/>
        <dbReference type="ChEBI" id="CHEBI:58289"/>
        <dbReference type="EC" id="5.4.2.12"/>
    </reaction>
</comment>
<comment type="similarity">
    <text evidence="4">Belongs to the BPG-independent phosphoglycerate mutase family.</text>
</comment>
<dbReference type="AlphaFoldDB" id="A0A7C0Y5T5"/>
<keyword evidence="7" id="KW-0324">Glycolysis</keyword>
<dbReference type="SUPFAM" id="SSF53649">
    <property type="entry name" value="Alkaline phosphatase-like"/>
    <property type="match status" value="2"/>
</dbReference>
<dbReference type="Gene3D" id="3.40.1450.10">
    <property type="entry name" value="BPG-independent phosphoglycerate mutase, domain B"/>
    <property type="match status" value="2"/>
</dbReference>
<dbReference type="GO" id="GO:0006096">
    <property type="term" value="P:glycolytic process"/>
    <property type="evidence" value="ECO:0007669"/>
    <property type="project" value="UniProtKB-UniPathway"/>
</dbReference>
<dbReference type="InterPro" id="IPR036646">
    <property type="entry name" value="PGAM_B_sf"/>
</dbReference>
<evidence type="ECO:0000256" key="5">
    <source>
        <dbReference type="ARBA" id="ARBA00012026"/>
    </source>
</evidence>
<dbReference type="Proteomes" id="UP000886289">
    <property type="component" value="Unassembled WGS sequence"/>
</dbReference>
<comment type="caution">
    <text evidence="12">The sequence shown here is derived from an EMBL/GenBank/DDBJ whole genome shotgun (WGS) entry which is preliminary data.</text>
</comment>
<dbReference type="InterPro" id="IPR006124">
    <property type="entry name" value="Metalloenzyme"/>
</dbReference>
<dbReference type="GO" id="GO:0005737">
    <property type="term" value="C:cytoplasm"/>
    <property type="evidence" value="ECO:0007669"/>
    <property type="project" value="InterPro"/>
</dbReference>
<dbReference type="Gene3D" id="3.40.720.10">
    <property type="entry name" value="Alkaline Phosphatase, subunit A"/>
    <property type="match status" value="1"/>
</dbReference>
<dbReference type="GO" id="GO:0004619">
    <property type="term" value="F:phosphoglycerate mutase activity"/>
    <property type="evidence" value="ECO:0007669"/>
    <property type="project" value="UniProtKB-EC"/>
</dbReference>
<keyword evidence="6" id="KW-0479">Metal-binding</keyword>
<evidence type="ECO:0000256" key="6">
    <source>
        <dbReference type="ARBA" id="ARBA00022723"/>
    </source>
</evidence>
<dbReference type="InterPro" id="IPR017850">
    <property type="entry name" value="Alkaline_phosphatase_core_sf"/>
</dbReference>
<evidence type="ECO:0000256" key="1">
    <source>
        <dbReference type="ARBA" id="ARBA00000370"/>
    </source>
</evidence>
<name>A0A7C0Y5T5_DESA2</name>
<evidence type="ECO:0000256" key="7">
    <source>
        <dbReference type="ARBA" id="ARBA00023152"/>
    </source>
</evidence>
<evidence type="ECO:0000256" key="8">
    <source>
        <dbReference type="ARBA" id="ARBA00023211"/>
    </source>
</evidence>
<reference evidence="12" key="1">
    <citation type="journal article" date="2020" name="mSystems">
        <title>Genome- and Community-Level Interaction Insights into Carbon Utilization and Element Cycling Functions of Hydrothermarchaeota in Hydrothermal Sediment.</title>
        <authorList>
            <person name="Zhou Z."/>
            <person name="Liu Y."/>
            <person name="Xu W."/>
            <person name="Pan J."/>
            <person name="Luo Z.H."/>
            <person name="Li M."/>
        </authorList>
    </citation>
    <scope>NUCLEOTIDE SEQUENCE [LARGE SCALE GENOMIC DNA]</scope>
    <source>
        <strain evidence="12">HyVt-233</strain>
    </source>
</reference>
<evidence type="ECO:0000256" key="4">
    <source>
        <dbReference type="ARBA" id="ARBA00008819"/>
    </source>
</evidence>
<evidence type="ECO:0000259" key="11">
    <source>
        <dbReference type="Pfam" id="PF06415"/>
    </source>
</evidence>
<evidence type="ECO:0000313" key="12">
    <source>
        <dbReference type="EMBL" id="HDD45277.1"/>
    </source>
</evidence>
<dbReference type="EC" id="5.4.2.12" evidence="5"/>
<dbReference type="UniPathway" id="UPA00109">
    <property type="reaction ID" value="UER00186"/>
</dbReference>
<sequence length="523" mass="57888">MMHYQKPKVINAFIKALKETYKQGLKNDEYLTPLVAWKDNSPYGRIKDGDVVILCFSRGEREIQLTQALLGEAPFSCQKFANLKIVTLVNFHHSLNVEVAFSRPVIQNNLGEILSKFGIKQARIAESEKGAHIGKFLSGGKEEPYPGEERIIIPTTSESKKRPEMNLAKVTEIVKEKLSSKNYPFIAVNIANADVFGHFPDENLMDACVSVIDKYLGEIVKTAQQYNYITLITADHGVIEIAHDPKTGKMHLGHTTNPVPFVVVPPPSLPENAFILKNHGKLANVAPTILDIFSLPKPKDMTEESLLLKKPKIENPQCLLIILDGWGYGTEGPHNPIWRTPTPNWDAIIAKYPWVLLAASGEAVGKLPNAPGNSEAGHENIGAGRVVLQADVLLAKDFINNPVLEGAIKTVKERETNLHLLGILSHKSSHGKIKYIENMLVLAARRNFNSVYIHGILDGRSAPTPTSGPQFLEELSIILQMQGVGNLVTLIGRNIALDRNQNWRKTEIAYRALVFGEGVKVLI</sequence>
<dbReference type="EMBL" id="DRBS01000389">
    <property type="protein sequence ID" value="HDD45277.1"/>
    <property type="molecule type" value="Genomic_DNA"/>
</dbReference>
<dbReference type="Pfam" id="PF01676">
    <property type="entry name" value="Metalloenzyme"/>
    <property type="match status" value="1"/>
</dbReference>
<dbReference type="InterPro" id="IPR011258">
    <property type="entry name" value="BPG-indep_PGM_N"/>
</dbReference>
<accession>A0A7C0Y5T5</accession>
<evidence type="ECO:0000256" key="3">
    <source>
        <dbReference type="ARBA" id="ARBA00004798"/>
    </source>
</evidence>
<comment type="cofactor">
    <cofactor evidence="2">
        <name>Mn(2+)</name>
        <dbReference type="ChEBI" id="CHEBI:29035"/>
    </cofactor>
</comment>
<dbReference type="PANTHER" id="PTHR31637:SF0">
    <property type="entry name" value="2,3-BISPHOSPHOGLYCERATE-INDEPENDENT PHOSPHOGLYCERATE MUTASE"/>
    <property type="match status" value="1"/>
</dbReference>
<evidence type="ECO:0000256" key="9">
    <source>
        <dbReference type="ARBA" id="ARBA00023235"/>
    </source>
</evidence>
<dbReference type="SUPFAM" id="SSF64158">
    <property type="entry name" value="2,3-Bisphosphoglycerate-independent phosphoglycerate mutase, substrate-binding domain"/>
    <property type="match status" value="2"/>
</dbReference>
<dbReference type="InterPro" id="IPR005995">
    <property type="entry name" value="Pgm_bpd_ind"/>
</dbReference>
<evidence type="ECO:0000256" key="2">
    <source>
        <dbReference type="ARBA" id="ARBA00001936"/>
    </source>
</evidence>
<dbReference type="GO" id="GO:0006007">
    <property type="term" value="P:glucose catabolic process"/>
    <property type="evidence" value="ECO:0007669"/>
    <property type="project" value="InterPro"/>
</dbReference>